<dbReference type="NCBIfam" id="NF003242">
    <property type="entry name" value="PRK04200.1"/>
    <property type="match status" value="1"/>
</dbReference>
<dbReference type="InterPro" id="IPR017850">
    <property type="entry name" value="Alkaline_phosphatase_core_sf"/>
</dbReference>
<dbReference type="PANTHER" id="PTHR31209">
    <property type="entry name" value="COFACTOR-INDEPENDENT PHOSPHOGLYCERATE MUTASE"/>
    <property type="match status" value="1"/>
</dbReference>
<accession>A0A3B1E1X1</accession>
<evidence type="ECO:0000256" key="1">
    <source>
        <dbReference type="ARBA" id="ARBA00000370"/>
    </source>
</evidence>
<dbReference type="Pfam" id="PF10143">
    <property type="entry name" value="PhosphMutase"/>
    <property type="match status" value="1"/>
</dbReference>
<comment type="similarity">
    <text evidence="4">Belongs to the BPG-independent phosphoglycerate mutase family. A-PGAM subfamily.</text>
</comment>
<evidence type="ECO:0000259" key="7">
    <source>
        <dbReference type="Pfam" id="PF01676"/>
    </source>
</evidence>
<dbReference type="GO" id="GO:0016301">
    <property type="term" value="F:kinase activity"/>
    <property type="evidence" value="ECO:0007669"/>
    <property type="project" value="UniProtKB-KW"/>
</dbReference>
<dbReference type="GO" id="GO:0004619">
    <property type="term" value="F:phosphoglycerate mutase activity"/>
    <property type="evidence" value="ECO:0007669"/>
    <property type="project" value="UniProtKB-EC"/>
</dbReference>
<dbReference type="NCBIfam" id="TIGR02535">
    <property type="entry name" value="hyp_Hser_kinase"/>
    <property type="match status" value="1"/>
</dbReference>
<evidence type="ECO:0000313" key="8">
    <source>
        <dbReference type="EMBL" id="VAX35777.1"/>
    </source>
</evidence>
<evidence type="ECO:0000256" key="2">
    <source>
        <dbReference type="ARBA" id="ARBA00002315"/>
    </source>
</evidence>
<dbReference type="InterPro" id="IPR023665">
    <property type="entry name" value="ApgAM_prokaryotes"/>
</dbReference>
<evidence type="ECO:0000256" key="3">
    <source>
        <dbReference type="ARBA" id="ARBA00004921"/>
    </source>
</evidence>
<keyword evidence="8" id="KW-0808">Transferase</keyword>
<evidence type="ECO:0000256" key="4">
    <source>
        <dbReference type="ARBA" id="ARBA00005524"/>
    </source>
</evidence>
<dbReference type="SUPFAM" id="SSF53649">
    <property type="entry name" value="Alkaline phosphatase-like"/>
    <property type="match status" value="1"/>
</dbReference>
<keyword evidence="6" id="KW-0413">Isomerase</keyword>
<keyword evidence="5" id="KW-0324">Glycolysis</keyword>
<dbReference type="GO" id="GO:0006096">
    <property type="term" value="P:glycolytic process"/>
    <property type="evidence" value="ECO:0007669"/>
    <property type="project" value="UniProtKB-KW"/>
</dbReference>
<name>A0A3B1E1X1_9ZZZZ</name>
<sequence length="400" mass="44500">MKYIIIIPDGMADHPVKSLGNKTPLEVARTTNMDYLAQHGMTGLVKTIPDKMPPGSDIGNMAILGYNPEKCHTGRAPLEAASMNVDLKENEIAVRCNLVTVVDGKMADYSAGHIQTKEATLLIDALNKEMNFEGVKFHTGKSYRHLLVLTVRDPGTYLKIKTVPPHDILGKDFKSYLPQGHESEMFLKLMEKSKSIMENHSVNQVRIDLKENPANMIWLWGQGTKPQLPPFEEKFSVKGSMISAVDLVNGIGKLAGLEIITVPGATGYYDTDYKAKAQYALEALKTKDFVCVHVEAPDEAGHNGDIKEKIEAIERIDQDIVGAMLNAYGEQDDVRILVLPDHPTPVELRTHTHEPVGFVMYGKGIDHDGSKVYSEKNTNEKGLKFKNGEEMMDCFMKKYL</sequence>
<gene>
    <name evidence="8" type="ORF">MNBD_UNCLBAC01-310</name>
</gene>
<dbReference type="AlphaFoldDB" id="A0A3B1E1X1"/>
<dbReference type="InterPro" id="IPR004456">
    <property type="entry name" value="Pglycerate_mutase_ApgM"/>
</dbReference>
<dbReference type="InterPro" id="IPR006124">
    <property type="entry name" value="Metalloenzyme"/>
</dbReference>
<comment type="pathway">
    <text evidence="3">Carbohydrate degradation.</text>
</comment>
<comment type="catalytic activity">
    <reaction evidence="1">
        <text>(2R)-2-phosphoglycerate = (2R)-3-phosphoglycerate</text>
        <dbReference type="Rhea" id="RHEA:15901"/>
        <dbReference type="ChEBI" id="CHEBI:58272"/>
        <dbReference type="ChEBI" id="CHEBI:58289"/>
        <dbReference type="EC" id="5.4.2.12"/>
    </reaction>
</comment>
<comment type="function">
    <text evidence="2">Catalyzes the interconversion of 2-phosphoglycerate and 3-phosphoglycerate.</text>
</comment>
<feature type="domain" description="Metalloenzyme" evidence="7">
    <location>
        <begin position="1"/>
        <end position="384"/>
    </location>
</feature>
<dbReference type="EC" id="2.7.1.-" evidence="8"/>
<dbReference type="Gene3D" id="3.30.70.2130">
    <property type="entry name" value="Metalloenzyme domain"/>
    <property type="match status" value="1"/>
</dbReference>
<proteinExistence type="inferred from homology"/>
<dbReference type="PIRSF" id="PIRSF006392">
    <property type="entry name" value="IPGAM_arch"/>
    <property type="match status" value="1"/>
</dbReference>
<dbReference type="CDD" id="cd16011">
    <property type="entry name" value="iPGM_like"/>
    <property type="match status" value="1"/>
</dbReference>
<dbReference type="InterPro" id="IPR042253">
    <property type="entry name" value="Pglycerate_mutase_ApgM_sf"/>
</dbReference>
<protein>
    <submittedName>
        <fullName evidence="8">Predicted functional analog of homoserine kinase</fullName>
        <ecNumber evidence="8">2.7.1.-</ecNumber>
    </submittedName>
</protein>
<dbReference type="Pfam" id="PF01676">
    <property type="entry name" value="Metalloenzyme"/>
    <property type="match status" value="1"/>
</dbReference>
<evidence type="ECO:0000256" key="5">
    <source>
        <dbReference type="ARBA" id="ARBA00023152"/>
    </source>
</evidence>
<evidence type="ECO:0000256" key="6">
    <source>
        <dbReference type="ARBA" id="ARBA00023235"/>
    </source>
</evidence>
<dbReference type="GO" id="GO:0046872">
    <property type="term" value="F:metal ion binding"/>
    <property type="evidence" value="ECO:0007669"/>
    <property type="project" value="InterPro"/>
</dbReference>
<organism evidence="8">
    <name type="scientific">hydrothermal vent metagenome</name>
    <dbReference type="NCBI Taxonomy" id="652676"/>
    <lineage>
        <taxon>unclassified sequences</taxon>
        <taxon>metagenomes</taxon>
        <taxon>ecological metagenomes</taxon>
    </lineage>
</organism>
<keyword evidence="8" id="KW-0418">Kinase</keyword>
<dbReference type="NCBIfam" id="TIGR00306">
    <property type="entry name" value="apgM"/>
    <property type="match status" value="1"/>
</dbReference>
<dbReference type="Gene3D" id="3.40.720.10">
    <property type="entry name" value="Alkaline Phosphatase, subunit A"/>
    <property type="match status" value="1"/>
</dbReference>
<dbReference type="PANTHER" id="PTHR31209:SF4">
    <property type="entry name" value="2,3-BISPHOSPHOGLYCERATE-INDEPENDENT PHOSPHOGLYCERATE MUTASE"/>
    <property type="match status" value="1"/>
</dbReference>
<reference evidence="8" key="1">
    <citation type="submission" date="2018-06" db="EMBL/GenBank/DDBJ databases">
        <authorList>
            <person name="Zhirakovskaya E."/>
        </authorList>
    </citation>
    <scope>NUCLEOTIDE SEQUENCE</scope>
</reference>
<dbReference type="EMBL" id="UOGJ01000073">
    <property type="protein sequence ID" value="VAX35777.1"/>
    <property type="molecule type" value="Genomic_DNA"/>
</dbReference>